<dbReference type="InterPro" id="IPR003661">
    <property type="entry name" value="HisK_dim/P_dom"/>
</dbReference>
<dbReference type="Gene3D" id="3.40.50.2300">
    <property type="match status" value="1"/>
</dbReference>
<evidence type="ECO:0000313" key="12">
    <source>
        <dbReference type="Proteomes" id="UP000008370"/>
    </source>
</evidence>
<feature type="compositionally biased region" description="Polar residues" evidence="7">
    <location>
        <begin position="763"/>
        <end position="777"/>
    </location>
</feature>
<evidence type="ECO:0000313" key="11">
    <source>
        <dbReference type="EMBL" id="EKM50686.1"/>
    </source>
</evidence>
<dbReference type="Gene3D" id="3.30.565.10">
    <property type="entry name" value="Histidine kinase-like ATPase, C-terminal domain"/>
    <property type="match status" value="1"/>
</dbReference>
<evidence type="ECO:0000256" key="7">
    <source>
        <dbReference type="SAM" id="MobiDB-lite"/>
    </source>
</evidence>
<dbReference type="Pfam" id="PF00072">
    <property type="entry name" value="Response_reg"/>
    <property type="match status" value="1"/>
</dbReference>
<feature type="transmembrane region" description="Helical" evidence="8">
    <location>
        <begin position="349"/>
        <end position="366"/>
    </location>
</feature>
<dbReference type="InterPro" id="IPR036097">
    <property type="entry name" value="HisK_dim/P_sf"/>
</dbReference>
<dbReference type="SUPFAM" id="SSF52172">
    <property type="entry name" value="CheY-like"/>
    <property type="match status" value="1"/>
</dbReference>
<dbReference type="HOGENOM" id="CLU_006108_0_0_1"/>
<evidence type="ECO:0000256" key="6">
    <source>
        <dbReference type="PROSITE-ProRule" id="PRU00169"/>
    </source>
</evidence>
<feature type="domain" description="Histidine kinase" evidence="9">
    <location>
        <begin position="408"/>
        <end position="726"/>
    </location>
</feature>
<comment type="catalytic activity">
    <reaction evidence="1">
        <text>ATP + protein L-histidine = ADP + protein N-phospho-L-histidine.</text>
        <dbReference type="EC" id="2.7.13.3"/>
    </reaction>
</comment>
<dbReference type="PROSITE" id="PS50109">
    <property type="entry name" value="HIS_KIN"/>
    <property type="match status" value="1"/>
</dbReference>
<dbReference type="Pfam" id="PF00512">
    <property type="entry name" value="HisKA"/>
    <property type="match status" value="1"/>
</dbReference>
<dbReference type="EMBL" id="JH930478">
    <property type="protein sequence ID" value="EKM50686.1"/>
    <property type="molecule type" value="Genomic_DNA"/>
</dbReference>
<keyword evidence="12" id="KW-1185">Reference proteome</keyword>
<dbReference type="GO" id="GO:0009927">
    <property type="term" value="F:histidine phosphotransfer kinase activity"/>
    <property type="evidence" value="ECO:0007669"/>
    <property type="project" value="TreeGrafter"/>
</dbReference>
<feature type="transmembrane region" description="Helical" evidence="8">
    <location>
        <begin position="246"/>
        <end position="265"/>
    </location>
</feature>
<evidence type="ECO:0000256" key="5">
    <source>
        <dbReference type="ARBA" id="ARBA00022777"/>
    </source>
</evidence>
<feature type="domain" description="Response regulatory" evidence="10">
    <location>
        <begin position="900"/>
        <end position="1049"/>
    </location>
</feature>
<dbReference type="SUPFAM" id="SSF47384">
    <property type="entry name" value="Homodimeric domain of signal transducing histidine kinase"/>
    <property type="match status" value="1"/>
</dbReference>
<dbReference type="CDD" id="cd00082">
    <property type="entry name" value="HisKA"/>
    <property type="match status" value="1"/>
</dbReference>
<evidence type="ECO:0000256" key="2">
    <source>
        <dbReference type="ARBA" id="ARBA00012438"/>
    </source>
</evidence>
<dbReference type="SMART" id="SM00448">
    <property type="entry name" value="REC"/>
    <property type="match status" value="1"/>
</dbReference>
<feature type="region of interest" description="Disordered" evidence="7">
    <location>
        <begin position="762"/>
        <end position="781"/>
    </location>
</feature>
<dbReference type="SMART" id="SM00388">
    <property type="entry name" value="HisKA"/>
    <property type="match status" value="1"/>
</dbReference>
<feature type="region of interest" description="Disordered" evidence="7">
    <location>
        <begin position="872"/>
        <end position="893"/>
    </location>
</feature>
<dbReference type="GO" id="GO:0000155">
    <property type="term" value="F:phosphorelay sensor kinase activity"/>
    <property type="evidence" value="ECO:0007669"/>
    <property type="project" value="InterPro"/>
</dbReference>
<dbReference type="SMART" id="SM00387">
    <property type="entry name" value="HATPase_c"/>
    <property type="match status" value="1"/>
</dbReference>
<feature type="compositionally biased region" description="Low complexity" evidence="7">
    <location>
        <begin position="877"/>
        <end position="893"/>
    </location>
</feature>
<dbReference type="CDD" id="cd17546">
    <property type="entry name" value="REC_hyHK_CKI1_RcsC-like"/>
    <property type="match status" value="1"/>
</dbReference>
<keyword evidence="8" id="KW-1133">Transmembrane helix</keyword>
<dbReference type="EC" id="2.7.13.3" evidence="2"/>
<sequence length="1069" mass="117743">MPTVAHHSTQTSSTYDGLSTPSKLHAEKVDVNTEEAALPAPVVHFSPTSRSSRRCKQRARISESTARTLKNQWDRLLRKFGAGTAPSASSVDLDAESNQERASVYGHYNPEWKRLEAADEIDEVVVDREWGEDVKSTSVHSGHGGDKSGTGQPVQASGGDADSLAVFHDDAHNNSLVYAYLRYRLWPSIKSFFVTEFIDEKSEEQYRKENWFMGKHLALWSAGFFVLNWLLSCAFIPKPITLADKIFHYGVAPLFTLPIFFLVLWDFPRDRNWIYQTILVIATWMWGVFQILVIYANGPPTIALFGLGLHRFPAFLGSLTFAVLYVSAMCSSFGMIIPDRPTWVRSKSHVINFLCYQAFLLYLHYMRENSERRLYTLRDQLKVQYRATQKAQVNESKASDSKRRLTSYVFHEVRVPLNTALLAVQNMAASGAVAKGQEIEFRALEGSLSMMSKVLNDVLDFNRMDSGRFESVSRPYPFHKVMRSLFVPLRMATDARSLSFVTELDKSIDDISRKALYEAQGMSEQEALKMIAEHPDEDGIVVGDETRLRQIVTNLASNACKFTAAGGQLTITTRLVLPHATAPSRHDSETLTASDVSKEQKEAANGSPASNFRELAATEKQLHPQLSRKHLARHNSIHSKPAVTENVIVRIEVTDTGCGIKPIDMVKCRLFSAFNQTDVGRQQGGKGTGLGLALVRQIVKLSGGRLGVQSKVGRGSTFWVELPLGVGPKALAFATTPQFVPQTEGARHSGFRDYVHDHLRTGSAESRWSGSPSQRGSLRQAASAMHTIMEQGGLVEISTDSNTQGQVLTRTLGDPSTGTDPTPSVPVTTPESSPTQEHPRPPLISEQLSDVTVRPRFVALPSRQRFSAEQLQGFLDPPGSNSGSPAGTPSSSGGWELGIRVLVVDDDPLTRKLMTRMLTRLGCKVSTAENGEIALELILGAHSSNRPTPTSEETGSAGLSVEALALAGAGANIDEYKYAVIFLDNQMPVLSGLNAVARLREIGRKDFVVGVTGNALLSDQQEYLEAGVDRVLTKPVYEKSLKNVLAFADERRRRGYTPISEQPDPSAPP</sequence>
<keyword evidence="8" id="KW-0472">Membrane</keyword>
<dbReference type="InParanoid" id="K5ULW9"/>
<organism evidence="11 12">
    <name type="scientific">Phanerochaete carnosa (strain HHB-10118-sp)</name>
    <name type="common">White-rot fungus</name>
    <name type="synonym">Peniophora carnosa</name>
    <dbReference type="NCBI Taxonomy" id="650164"/>
    <lineage>
        <taxon>Eukaryota</taxon>
        <taxon>Fungi</taxon>
        <taxon>Dikarya</taxon>
        <taxon>Basidiomycota</taxon>
        <taxon>Agaricomycotina</taxon>
        <taxon>Agaricomycetes</taxon>
        <taxon>Polyporales</taxon>
        <taxon>Phanerochaetaceae</taxon>
        <taxon>Phanerochaete</taxon>
    </lineage>
</organism>
<name>K5ULW9_PHACS</name>
<proteinExistence type="predicted"/>
<dbReference type="InterPro" id="IPR003594">
    <property type="entry name" value="HATPase_dom"/>
</dbReference>
<feature type="compositionally biased region" description="Low complexity" evidence="7">
    <location>
        <begin position="813"/>
        <end position="835"/>
    </location>
</feature>
<evidence type="ECO:0000256" key="3">
    <source>
        <dbReference type="ARBA" id="ARBA00022553"/>
    </source>
</evidence>
<dbReference type="InterPro" id="IPR005467">
    <property type="entry name" value="His_kinase_dom"/>
</dbReference>
<keyword evidence="8" id="KW-0812">Transmembrane</keyword>
<feature type="transmembrane region" description="Helical" evidence="8">
    <location>
        <begin position="277"/>
        <end position="295"/>
    </location>
</feature>
<dbReference type="AlphaFoldDB" id="K5ULW9"/>
<dbReference type="InterPro" id="IPR036890">
    <property type="entry name" value="HATPase_C_sf"/>
</dbReference>
<dbReference type="PANTHER" id="PTHR43047:SF66">
    <property type="entry name" value="HISKA"/>
    <property type="match status" value="1"/>
</dbReference>
<feature type="modified residue" description="4-aspartylphosphate" evidence="6">
    <location>
        <position position="984"/>
    </location>
</feature>
<keyword evidence="4" id="KW-0808">Transferase</keyword>
<dbReference type="GO" id="GO:0005886">
    <property type="term" value="C:plasma membrane"/>
    <property type="evidence" value="ECO:0007669"/>
    <property type="project" value="TreeGrafter"/>
</dbReference>
<evidence type="ECO:0000256" key="8">
    <source>
        <dbReference type="SAM" id="Phobius"/>
    </source>
</evidence>
<evidence type="ECO:0000256" key="4">
    <source>
        <dbReference type="ARBA" id="ARBA00022679"/>
    </source>
</evidence>
<evidence type="ECO:0000259" key="9">
    <source>
        <dbReference type="PROSITE" id="PS50109"/>
    </source>
</evidence>
<dbReference type="OrthoDB" id="60033at2759"/>
<feature type="transmembrane region" description="Helical" evidence="8">
    <location>
        <begin position="315"/>
        <end position="337"/>
    </location>
</feature>
<evidence type="ECO:0000256" key="1">
    <source>
        <dbReference type="ARBA" id="ARBA00000085"/>
    </source>
</evidence>
<dbReference type="PROSITE" id="PS50110">
    <property type="entry name" value="RESPONSE_REGULATORY"/>
    <property type="match status" value="1"/>
</dbReference>
<dbReference type="InterPro" id="IPR011006">
    <property type="entry name" value="CheY-like_superfamily"/>
</dbReference>
<accession>K5ULW9</accession>
<keyword evidence="3 6" id="KW-0597">Phosphoprotein</keyword>
<keyword evidence="5" id="KW-0418">Kinase</keyword>
<dbReference type="KEGG" id="pco:PHACADRAFT_104556"/>
<dbReference type="GeneID" id="18907320"/>
<feature type="region of interest" description="Disordered" evidence="7">
    <location>
        <begin position="807"/>
        <end position="849"/>
    </location>
</feature>
<dbReference type="Gene3D" id="1.10.287.130">
    <property type="match status" value="1"/>
</dbReference>
<feature type="region of interest" description="Disordered" evidence="7">
    <location>
        <begin position="581"/>
        <end position="610"/>
    </location>
</feature>
<dbReference type="InterPro" id="IPR004358">
    <property type="entry name" value="Sig_transdc_His_kin-like_C"/>
</dbReference>
<dbReference type="PANTHER" id="PTHR43047">
    <property type="entry name" value="TWO-COMPONENT HISTIDINE PROTEIN KINASE"/>
    <property type="match status" value="1"/>
</dbReference>
<evidence type="ECO:0000259" key="10">
    <source>
        <dbReference type="PROSITE" id="PS50110"/>
    </source>
</evidence>
<feature type="region of interest" description="Disordered" evidence="7">
    <location>
        <begin position="1"/>
        <end position="21"/>
    </location>
</feature>
<dbReference type="STRING" id="650164.K5ULW9"/>
<protein>
    <recommendedName>
        <fullName evidence="2">histidine kinase</fullName>
        <ecNumber evidence="2">2.7.13.3</ecNumber>
    </recommendedName>
</protein>
<dbReference type="SUPFAM" id="SSF55874">
    <property type="entry name" value="ATPase domain of HSP90 chaperone/DNA topoisomerase II/histidine kinase"/>
    <property type="match status" value="1"/>
</dbReference>
<feature type="region of interest" description="Disordered" evidence="7">
    <location>
        <begin position="133"/>
        <end position="157"/>
    </location>
</feature>
<dbReference type="RefSeq" id="XP_007400951.1">
    <property type="nucleotide sequence ID" value="XM_007400889.1"/>
</dbReference>
<gene>
    <name evidence="11" type="ORF">PHACADRAFT_104556</name>
</gene>
<dbReference type="InterPro" id="IPR001789">
    <property type="entry name" value="Sig_transdc_resp-reg_receiver"/>
</dbReference>
<dbReference type="Pfam" id="PF02518">
    <property type="entry name" value="HATPase_c"/>
    <property type="match status" value="1"/>
</dbReference>
<feature type="transmembrane region" description="Helical" evidence="8">
    <location>
        <begin position="217"/>
        <end position="240"/>
    </location>
</feature>
<reference evidence="11 12" key="1">
    <citation type="journal article" date="2012" name="BMC Genomics">
        <title>Comparative genomics of the white-rot fungi, Phanerochaete carnosa and P. chrysosporium, to elucidate the genetic basis of the distinct wood types they colonize.</title>
        <authorList>
            <person name="Suzuki H."/>
            <person name="MacDonald J."/>
            <person name="Syed K."/>
            <person name="Salamov A."/>
            <person name="Hori C."/>
            <person name="Aerts A."/>
            <person name="Henrissat B."/>
            <person name="Wiebenga A."/>
            <person name="vanKuyk P.A."/>
            <person name="Barry K."/>
            <person name="Lindquist E."/>
            <person name="LaButti K."/>
            <person name="Lapidus A."/>
            <person name="Lucas S."/>
            <person name="Coutinho P."/>
            <person name="Gong Y."/>
            <person name="Samejima M."/>
            <person name="Mahadevan R."/>
            <person name="Abou-Zaid M."/>
            <person name="de Vries R.P."/>
            <person name="Igarashi K."/>
            <person name="Yadav J.S."/>
            <person name="Grigoriev I.V."/>
            <person name="Master E.R."/>
        </authorList>
    </citation>
    <scope>NUCLEOTIDE SEQUENCE [LARGE SCALE GENOMIC DNA]</scope>
    <source>
        <strain evidence="11 12">HHB-10118-sp</strain>
    </source>
</reference>
<dbReference type="PRINTS" id="PR00344">
    <property type="entry name" value="BCTRLSENSOR"/>
</dbReference>
<dbReference type="Proteomes" id="UP000008370">
    <property type="component" value="Unassembled WGS sequence"/>
</dbReference>